<proteinExistence type="inferred from homology"/>
<protein>
    <recommendedName>
        <fullName evidence="10">MmpS family membrane protein</fullName>
    </recommendedName>
</protein>
<feature type="transmembrane region" description="Helical" evidence="7">
    <location>
        <begin position="16"/>
        <end position="36"/>
    </location>
</feature>
<dbReference type="GO" id="GO:0005886">
    <property type="term" value="C:plasma membrane"/>
    <property type="evidence" value="ECO:0007669"/>
    <property type="project" value="UniProtKB-SubCell"/>
</dbReference>
<dbReference type="Proteomes" id="UP001165136">
    <property type="component" value="Unassembled WGS sequence"/>
</dbReference>
<comment type="subcellular location">
    <subcellularLocation>
        <location evidence="1">Cell membrane</location>
    </subcellularLocation>
</comment>
<dbReference type="AlphaFoldDB" id="A0A9W6R4T9"/>
<dbReference type="EMBL" id="BSTI01000016">
    <property type="protein sequence ID" value="GLY69484.1"/>
    <property type="molecule type" value="Genomic_DNA"/>
</dbReference>
<comment type="caution">
    <text evidence="8">The sequence shown here is derived from an EMBL/GenBank/DDBJ whole genome shotgun (WGS) entry which is preliminary data.</text>
</comment>
<evidence type="ECO:0008006" key="10">
    <source>
        <dbReference type="Google" id="ProtNLM"/>
    </source>
</evidence>
<organism evidence="8 9">
    <name type="scientific">Amycolatopsis taiwanensis</name>
    <dbReference type="NCBI Taxonomy" id="342230"/>
    <lineage>
        <taxon>Bacteria</taxon>
        <taxon>Bacillati</taxon>
        <taxon>Actinomycetota</taxon>
        <taxon>Actinomycetes</taxon>
        <taxon>Pseudonocardiales</taxon>
        <taxon>Pseudonocardiaceae</taxon>
        <taxon>Amycolatopsis</taxon>
    </lineage>
</organism>
<evidence type="ECO:0000256" key="7">
    <source>
        <dbReference type="SAM" id="Phobius"/>
    </source>
</evidence>
<evidence type="ECO:0000313" key="9">
    <source>
        <dbReference type="Proteomes" id="UP001165136"/>
    </source>
</evidence>
<accession>A0A9W6R4T9</accession>
<keyword evidence="9" id="KW-1185">Reference proteome</keyword>
<evidence type="ECO:0000256" key="5">
    <source>
        <dbReference type="ARBA" id="ARBA00022989"/>
    </source>
</evidence>
<evidence type="ECO:0000256" key="4">
    <source>
        <dbReference type="ARBA" id="ARBA00022692"/>
    </source>
</evidence>
<dbReference type="InterPro" id="IPR008693">
    <property type="entry name" value="MmpS"/>
</dbReference>
<evidence type="ECO:0000256" key="2">
    <source>
        <dbReference type="ARBA" id="ARBA00007531"/>
    </source>
</evidence>
<evidence type="ECO:0000256" key="1">
    <source>
        <dbReference type="ARBA" id="ARBA00004236"/>
    </source>
</evidence>
<dbReference type="Pfam" id="PF05423">
    <property type="entry name" value="Mycobact_memb"/>
    <property type="match status" value="1"/>
</dbReference>
<keyword evidence="6 7" id="KW-0472">Membrane</keyword>
<name>A0A9W6R4T9_9PSEU</name>
<evidence type="ECO:0000256" key="6">
    <source>
        <dbReference type="ARBA" id="ARBA00023136"/>
    </source>
</evidence>
<keyword evidence="5 7" id="KW-1133">Transmembrane helix</keyword>
<reference evidence="8" key="1">
    <citation type="submission" date="2023-03" db="EMBL/GenBank/DDBJ databases">
        <title>Amycolatopsis taiwanensis NBRC 103393.</title>
        <authorList>
            <person name="Ichikawa N."/>
            <person name="Sato H."/>
            <person name="Tonouchi N."/>
        </authorList>
    </citation>
    <scope>NUCLEOTIDE SEQUENCE</scope>
    <source>
        <strain evidence="8">NBRC 103393</strain>
    </source>
</reference>
<dbReference type="Gene3D" id="2.60.40.2880">
    <property type="entry name" value="MmpS1-5, C-terminal soluble domain"/>
    <property type="match status" value="1"/>
</dbReference>
<keyword evidence="4 7" id="KW-0812">Transmembrane</keyword>
<dbReference type="InterPro" id="IPR038468">
    <property type="entry name" value="MmpS_C"/>
</dbReference>
<evidence type="ECO:0000313" key="8">
    <source>
        <dbReference type="EMBL" id="GLY69484.1"/>
    </source>
</evidence>
<keyword evidence="3" id="KW-1003">Cell membrane</keyword>
<sequence>MAAVDSTPERRLRHGSVALIAGLGVVLAVGLVFGVLTTHRTSVAQGPPAGMPAAGPVTPAPAPPVTHSVQYELSGGRALNITYVVQDSNIAQVAEADGPWSASLSWQIPAHSGQFYSLSAEDSGQGTLKCRITVDGTLLAEQTVATPGGVVRCFVAAGLIAGG</sequence>
<evidence type="ECO:0000256" key="3">
    <source>
        <dbReference type="ARBA" id="ARBA00022475"/>
    </source>
</evidence>
<dbReference type="RefSeq" id="WP_285489021.1">
    <property type="nucleotide sequence ID" value="NZ_BSTI01000016.1"/>
</dbReference>
<comment type="similarity">
    <text evidence="2">Belongs to the MmpS family.</text>
</comment>
<gene>
    <name evidence="8" type="ORF">Atai01_61030</name>
</gene>